<dbReference type="EMBL" id="CM012453">
    <property type="protein sequence ID" value="RVE61357.1"/>
    <property type="molecule type" value="Genomic_DNA"/>
</dbReference>
<evidence type="ECO:0000313" key="2">
    <source>
        <dbReference type="Proteomes" id="UP000283210"/>
    </source>
</evidence>
<proteinExistence type="predicted"/>
<dbReference type="Proteomes" id="UP000283210">
    <property type="component" value="Chromosome 17"/>
</dbReference>
<dbReference type="OrthoDB" id="9945861at2759"/>
<keyword evidence="2" id="KW-1185">Reference proteome</keyword>
<reference evidence="1 2" key="2">
    <citation type="submission" date="2019-01" db="EMBL/GenBank/DDBJ databases">
        <title>A chromosome length genome reference of the Java medaka (oryzias javanicus).</title>
        <authorList>
            <person name="Herpin A."/>
            <person name="Takehana Y."/>
            <person name="Naruse K."/>
            <person name="Ansai S."/>
            <person name="Kawaguchi M."/>
        </authorList>
    </citation>
    <scope>NUCLEOTIDE SEQUENCE [LARGE SCALE GENOMIC DNA]</scope>
    <source>
        <strain evidence="1">RS831</strain>
        <tissue evidence="1">Whole body</tissue>
    </source>
</reference>
<dbReference type="AlphaFoldDB" id="A0A3S2LUD6"/>
<evidence type="ECO:0000313" key="1">
    <source>
        <dbReference type="EMBL" id="RVE61357.1"/>
    </source>
</evidence>
<name>A0A3S2LUD6_ORYJA</name>
<organism evidence="1 2">
    <name type="scientific">Oryzias javanicus</name>
    <name type="common">Javanese ricefish</name>
    <name type="synonym">Aplocheilus javanicus</name>
    <dbReference type="NCBI Taxonomy" id="123683"/>
    <lineage>
        <taxon>Eukaryota</taxon>
        <taxon>Metazoa</taxon>
        <taxon>Chordata</taxon>
        <taxon>Craniata</taxon>
        <taxon>Vertebrata</taxon>
        <taxon>Euteleostomi</taxon>
        <taxon>Actinopterygii</taxon>
        <taxon>Neopterygii</taxon>
        <taxon>Teleostei</taxon>
        <taxon>Neoteleostei</taxon>
        <taxon>Acanthomorphata</taxon>
        <taxon>Ovalentaria</taxon>
        <taxon>Atherinomorphae</taxon>
        <taxon>Beloniformes</taxon>
        <taxon>Adrianichthyidae</taxon>
        <taxon>Oryziinae</taxon>
        <taxon>Oryzias</taxon>
    </lineage>
</organism>
<protein>
    <submittedName>
        <fullName evidence="1">Uncharacterized protein</fullName>
    </submittedName>
</protein>
<reference evidence="1 2" key="1">
    <citation type="submission" date="2018-11" db="EMBL/GenBank/DDBJ databases">
        <authorList>
            <person name="Lopez-Roques C."/>
            <person name="Donnadieu C."/>
            <person name="Bouchez O."/>
            <person name="Klopp C."/>
            <person name="Cabau C."/>
            <person name="Zahm M."/>
        </authorList>
    </citation>
    <scope>NUCLEOTIDE SEQUENCE [LARGE SCALE GENOMIC DNA]</scope>
    <source>
        <strain evidence="1">RS831</strain>
        <tissue evidence="1">Whole body</tissue>
    </source>
</reference>
<accession>A0A3S2LUD6</accession>
<gene>
    <name evidence="1" type="ORF">OJAV_G00169920</name>
</gene>
<sequence length="108" mass="11888">MSPLLPPNSNLKTSEDFPDVCLASDFRPNANAGTHGYEILFAAFSNETMDYCSANDAFSNHRNVDICENIHPGNATVNFYLLIMNAVRVVLTKVMVISTLLTIKALVH</sequence>